<protein>
    <recommendedName>
        <fullName evidence="4">Lipoprotein</fullName>
    </recommendedName>
</protein>
<feature type="signal peptide" evidence="1">
    <location>
        <begin position="1"/>
        <end position="19"/>
    </location>
</feature>
<evidence type="ECO:0000256" key="1">
    <source>
        <dbReference type="SAM" id="SignalP"/>
    </source>
</evidence>
<dbReference type="Proteomes" id="UP000247973">
    <property type="component" value="Unassembled WGS sequence"/>
</dbReference>
<keyword evidence="1" id="KW-0732">Signal</keyword>
<dbReference type="EMBL" id="QICL01000024">
    <property type="protein sequence ID" value="PXV61916.1"/>
    <property type="molecule type" value="Genomic_DNA"/>
</dbReference>
<keyword evidence="3" id="KW-1185">Reference proteome</keyword>
<reference evidence="2 3" key="1">
    <citation type="submission" date="2018-03" db="EMBL/GenBank/DDBJ databases">
        <title>Genomic Encyclopedia of Archaeal and Bacterial Type Strains, Phase II (KMG-II): from individual species to whole genera.</title>
        <authorList>
            <person name="Goeker M."/>
        </authorList>
    </citation>
    <scope>NUCLEOTIDE SEQUENCE [LARGE SCALE GENOMIC DNA]</scope>
    <source>
        <strain evidence="2 3">DSM 100214</strain>
    </source>
</reference>
<feature type="chain" id="PRO_5015917321" description="Lipoprotein" evidence="1">
    <location>
        <begin position="20"/>
        <end position="172"/>
    </location>
</feature>
<gene>
    <name evidence="2" type="ORF">CLV62_12471</name>
</gene>
<evidence type="ECO:0000313" key="3">
    <source>
        <dbReference type="Proteomes" id="UP000247973"/>
    </source>
</evidence>
<dbReference type="AlphaFoldDB" id="A0A2V3PSI7"/>
<comment type="caution">
    <text evidence="2">The sequence shown here is derived from an EMBL/GenBank/DDBJ whole genome shotgun (WGS) entry which is preliminary data.</text>
</comment>
<evidence type="ECO:0008006" key="4">
    <source>
        <dbReference type="Google" id="ProtNLM"/>
    </source>
</evidence>
<name>A0A2V3PSI7_9BACT</name>
<proteinExistence type="predicted"/>
<accession>A0A2V3PSI7</accession>
<sequence length="172" mass="19643">MKKLMLLLLCGLFFFLTYSCRTTIGDNRIVGTPYASEKIKKVHILIKLDQNKGYSEKFGQYIQKQLEAENIESIISYIDDMDLNSNDKIKQEADSFKPLYILRLNIADTDIYEMKQGGNILTMTWDLNISSAQNGKKIWDGGIIMSVGIKGKYQTKKAAQELFKQLKNDGII</sequence>
<dbReference type="PROSITE" id="PS51257">
    <property type="entry name" value="PROKAR_LIPOPROTEIN"/>
    <property type="match status" value="1"/>
</dbReference>
<organism evidence="2 3">
    <name type="scientific">Dysgonomonas alginatilytica</name>
    <dbReference type="NCBI Taxonomy" id="1605892"/>
    <lineage>
        <taxon>Bacteria</taxon>
        <taxon>Pseudomonadati</taxon>
        <taxon>Bacteroidota</taxon>
        <taxon>Bacteroidia</taxon>
        <taxon>Bacteroidales</taxon>
        <taxon>Dysgonomonadaceae</taxon>
        <taxon>Dysgonomonas</taxon>
    </lineage>
</organism>
<dbReference type="RefSeq" id="WP_110311789.1">
    <property type="nucleotide sequence ID" value="NZ_QICL01000024.1"/>
</dbReference>
<evidence type="ECO:0000313" key="2">
    <source>
        <dbReference type="EMBL" id="PXV61916.1"/>
    </source>
</evidence>